<dbReference type="RefSeq" id="WP_145787122.1">
    <property type="nucleotide sequence ID" value="NZ_BAAABR010000028.1"/>
</dbReference>
<dbReference type="Pfam" id="PF08237">
    <property type="entry name" value="PE-PPE"/>
    <property type="match status" value="1"/>
</dbReference>
<name>A0A561EIY3_9ACTN</name>
<feature type="chain" id="PRO_5021893896" evidence="1">
    <location>
        <begin position="37"/>
        <end position="258"/>
    </location>
</feature>
<dbReference type="InterPro" id="IPR013228">
    <property type="entry name" value="PE-PPE_C"/>
</dbReference>
<dbReference type="EMBL" id="VIVR01000001">
    <property type="protein sequence ID" value="TWE15564.1"/>
    <property type="molecule type" value="Genomic_DNA"/>
</dbReference>
<organism evidence="3 4">
    <name type="scientific">Kitasatospora atroaurantiaca</name>
    <dbReference type="NCBI Taxonomy" id="285545"/>
    <lineage>
        <taxon>Bacteria</taxon>
        <taxon>Bacillati</taxon>
        <taxon>Actinomycetota</taxon>
        <taxon>Actinomycetes</taxon>
        <taxon>Kitasatosporales</taxon>
        <taxon>Streptomycetaceae</taxon>
        <taxon>Kitasatospora</taxon>
    </lineage>
</organism>
<evidence type="ECO:0000313" key="3">
    <source>
        <dbReference type="EMBL" id="TWE15564.1"/>
    </source>
</evidence>
<gene>
    <name evidence="3" type="ORF">FB465_0464</name>
</gene>
<sequence>MSNPNSSKLIRRCKAVIGAAALALASAVAAPTAAHADPVHHYYIEIGGTGAAADLPTCTSSFYFANQHLNGGIAVPVCYPASGGPFVGSHNEMPSPFAASFGDSVNQGYRNALAALEKAYHADPTARFTIVGYSQGAWVGDLLLQTIANNGTDVPRSQVNGMLYSDPRQPDTGFWHLVPKGVYLPLVAVSPGTGPVDFPGVPVQRFCIHTDGVCDATSLDSFNGLLQQHPLYWQDNNIMTKTIGNDGGNGIVWLPSAT</sequence>
<comment type="caution">
    <text evidence="3">The sequence shown here is derived from an EMBL/GenBank/DDBJ whole genome shotgun (WGS) entry which is preliminary data.</text>
</comment>
<feature type="domain" description="PE-PPE" evidence="2">
    <location>
        <begin position="77"/>
        <end position="213"/>
    </location>
</feature>
<keyword evidence="1" id="KW-0732">Signal</keyword>
<dbReference type="SUPFAM" id="SSF53474">
    <property type="entry name" value="alpha/beta-Hydrolases"/>
    <property type="match status" value="1"/>
</dbReference>
<evidence type="ECO:0000313" key="4">
    <source>
        <dbReference type="Proteomes" id="UP000318416"/>
    </source>
</evidence>
<evidence type="ECO:0000259" key="2">
    <source>
        <dbReference type="Pfam" id="PF08237"/>
    </source>
</evidence>
<dbReference type="InterPro" id="IPR029058">
    <property type="entry name" value="AB_hydrolase_fold"/>
</dbReference>
<dbReference type="OrthoDB" id="3604642at2"/>
<proteinExistence type="predicted"/>
<dbReference type="AlphaFoldDB" id="A0A561EIY3"/>
<dbReference type="Gene3D" id="3.40.50.1820">
    <property type="entry name" value="alpha/beta hydrolase"/>
    <property type="match status" value="1"/>
</dbReference>
<protein>
    <submittedName>
        <fullName evidence="3">PE-PPE domain-containing protein</fullName>
    </submittedName>
</protein>
<accession>A0A561EIY3</accession>
<evidence type="ECO:0000256" key="1">
    <source>
        <dbReference type="SAM" id="SignalP"/>
    </source>
</evidence>
<dbReference type="Proteomes" id="UP000318416">
    <property type="component" value="Unassembled WGS sequence"/>
</dbReference>
<feature type="signal peptide" evidence="1">
    <location>
        <begin position="1"/>
        <end position="36"/>
    </location>
</feature>
<reference evidence="3 4" key="1">
    <citation type="submission" date="2019-06" db="EMBL/GenBank/DDBJ databases">
        <title>Sequencing the genomes of 1000 actinobacteria strains.</title>
        <authorList>
            <person name="Klenk H.-P."/>
        </authorList>
    </citation>
    <scope>NUCLEOTIDE SEQUENCE [LARGE SCALE GENOMIC DNA]</scope>
    <source>
        <strain evidence="3 4">DSM 41649</strain>
    </source>
</reference>
<keyword evidence="4" id="KW-1185">Reference proteome</keyword>